<keyword evidence="2" id="KW-0812">Transmembrane</keyword>
<evidence type="ECO:0000313" key="3">
    <source>
        <dbReference type="EMBL" id="CAI0625544.1"/>
    </source>
</evidence>
<protein>
    <submittedName>
        <fullName evidence="3">Uncharacterized protein</fullName>
    </submittedName>
</protein>
<keyword evidence="4" id="KW-1185">Reference proteome</keyword>
<evidence type="ECO:0000256" key="1">
    <source>
        <dbReference type="SAM" id="MobiDB-lite"/>
    </source>
</evidence>
<keyword evidence="2" id="KW-0472">Membrane</keyword>
<dbReference type="EMBL" id="CAMGYJ010000011">
    <property type="protein sequence ID" value="CAI0625544.1"/>
    <property type="molecule type" value="Genomic_DNA"/>
</dbReference>
<name>A0AAV0RXD6_9ROSI</name>
<dbReference type="AlphaFoldDB" id="A0AAV0RXD6"/>
<feature type="non-terminal residue" evidence="3">
    <location>
        <position position="1"/>
    </location>
</feature>
<feature type="transmembrane region" description="Helical" evidence="2">
    <location>
        <begin position="60"/>
        <end position="81"/>
    </location>
</feature>
<feature type="compositionally biased region" description="Pro residues" evidence="1">
    <location>
        <begin position="9"/>
        <end position="23"/>
    </location>
</feature>
<comment type="caution">
    <text evidence="3">The sequence shown here is derived from an EMBL/GenBank/DDBJ whole genome shotgun (WGS) entry which is preliminary data.</text>
</comment>
<accession>A0AAV0RXD6</accession>
<gene>
    <name evidence="3" type="ORF">LITE_LOCUS50477</name>
</gene>
<sequence>GTSHLLLSPKPPPSPLSSFLPPPPANLFDQTQQSRSCIKTTFSRSSPRSSSTSSSILNSFLHWIVFFGIVNASFTLKSLALKNFSRTTRKRKQQLPQALPLLEFLSFRSSGGGSVVAAEEEVRISSFGGGGGEGEVKERESRASWTSCLNSSRAFFSESDRSETRLLSSLNEIRDSGTFNFSFFSASPVNSSLITTDFATTSAFTGAASTSALFSSSGGGAADESSAEIAAAGACSGGGGGATGSSSTAD</sequence>
<evidence type="ECO:0000256" key="2">
    <source>
        <dbReference type="SAM" id="Phobius"/>
    </source>
</evidence>
<feature type="region of interest" description="Disordered" evidence="1">
    <location>
        <begin position="1"/>
        <end position="23"/>
    </location>
</feature>
<dbReference type="Proteomes" id="UP001154282">
    <property type="component" value="Unassembled WGS sequence"/>
</dbReference>
<evidence type="ECO:0000313" key="4">
    <source>
        <dbReference type="Proteomes" id="UP001154282"/>
    </source>
</evidence>
<keyword evidence="2" id="KW-1133">Transmembrane helix</keyword>
<organism evidence="3 4">
    <name type="scientific">Linum tenue</name>
    <dbReference type="NCBI Taxonomy" id="586396"/>
    <lineage>
        <taxon>Eukaryota</taxon>
        <taxon>Viridiplantae</taxon>
        <taxon>Streptophyta</taxon>
        <taxon>Embryophyta</taxon>
        <taxon>Tracheophyta</taxon>
        <taxon>Spermatophyta</taxon>
        <taxon>Magnoliopsida</taxon>
        <taxon>eudicotyledons</taxon>
        <taxon>Gunneridae</taxon>
        <taxon>Pentapetalae</taxon>
        <taxon>rosids</taxon>
        <taxon>fabids</taxon>
        <taxon>Malpighiales</taxon>
        <taxon>Linaceae</taxon>
        <taxon>Linum</taxon>
    </lineage>
</organism>
<proteinExistence type="predicted"/>
<reference evidence="3" key="1">
    <citation type="submission" date="2022-08" db="EMBL/GenBank/DDBJ databases">
        <authorList>
            <person name="Gutierrez-Valencia J."/>
        </authorList>
    </citation>
    <scope>NUCLEOTIDE SEQUENCE</scope>
</reference>